<sequence length="439" mass="44709">MSYSPWVVLTAFALTFSTPATLWAQSAPPAGMANQKVSVGTVTLSPEAVPLTLDLSGTAVAAESAQIRPLVQGVVQEILYRPDERLSVGSPMFQIDPTSYDAALAVAKASLSSAEAARDEAQANADRYDALAGRGVTQADADSARSTLLQAQAAVEQAEAEVKAAQFDLDNTTIKSPLEGEASVAEISVGDLVTSGQSDILATVTKLDPIYADLADTSARMLRLRAMFAQGVLKPGASLEVRLILENGEELSGDGKVVSVGDQVSTSTGTFNVRVEIANPDRAVLPGMFVTARLTFGTMQAVLVPQVAASAQADGTIEIFTVEDGKAKAVYVQPTGSTDSAWIVPEGIAQGTILIVDNKDNLRDGADVQPVAVTLGTGGVVSEADATAQAQAGGAETSGTAGTDAAAETESPAPAEPAVANDATSGGADASASDAQAGQ</sequence>
<dbReference type="GO" id="GO:0005886">
    <property type="term" value="C:plasma membrane"/>
    <property type="evidence" value="ECO:0007669"/>
    <property type="project" value="TreeGrafter"/>
</dbReference>
<protein>
    <submittedName>
        <fullName evidence="8">Efflux RND transporter periplasmic adaptor subunit</fullName>
    </submittedName>
</protein>
<name>A0A5C6S2B4_9RHOB</name>
<evidence type="ECO:0000313" key="9">
    <source>
        <dbReference type="Proteomes" id="UP000321562"/>
    </source>
</evidence>
<dbReference type="Pfam" id="PF25944">
    <property type="entry name" value="Beta-barrel_RND"/>
    <property type="match status" value="1"/>
</dbReference>
<dbReference type="Pfam" id="PF25876">
    <property type="entry name" value="HH_MFP_RND"/>
    <property type="match status" value="1"/>
</dbReference>
<dbReference type="NCBIfam" id="TIGR01730">
    <property type="entry name" value="RND_mfp"/>
    <property type="match status" value="1"/>
</dbReference>
<organism evidence="8 9">
    <name type="scientific">Paracoccus aurantiacus</name>
    <dbReference type="NCBI Taxonomy" id="2599412"/>
    <lineage>
        <taxon>Bacteria</taxon>
        <taxon>Pseudomonadati</taxon>
        <taxon>Pseudomonadota</taxon>
        <taxon>Alphaproteobacteria</taxon>
        <taxon>Rhodobacterales</taxon>
        <taxon>Paracoccaceae</taxon>
        <taxon>Paracoccus</taxon>
    </lineage>
</organism>
<dbReference type="GO" id="GO:0022857">
    <property type="term" value="F:transmembrane transporter activity"/>
    <property type="evidence" value="ECO:0007669"/>
    <property type="project" value="InterPro"/>
</dbReference>
<dbReference type="GO" id="GO:0030313">
    <property type="term" value="C:cell envelope"/>
    <property type="evidence" value="ECO:0007669"/>
    <property type="project" value="UniProtKB-SubCell"/>
</dbReference>
<gene>
    <name evidence="8" type="ORF">FQV27_11460</name>
</gene>
<dbReference type="Pfam" id="PF25917">
    <property type="entry name" value="BSH_RND"/>
    <property type="match status" value="1"/>
</dbReference>
<dbReference type="SUPFAM" id="SSF111369">
    <property type="entry name" value="HlyD-like secretion proteins"/>
    <property type="match status" value="1"/>
</dbReference>
<evidence type="ECO:0000256" key="4">
    <source>
        <dbReference type="SAM" id="SignalP"/>
    </source>
</evidence>
<dbReference type="AlphaFoldDB" id="A0A5C6S2B4"/>
<dbReference type="InterPro" id="IPR058624">
    <property type="entry name" value="MdtA-like_HH"/>
</dbReference>
<feature type="coiled-coil region" evidence="2">
    <location>
        <begin position="104"/>
        <end position="175"/>
    </location>
</feature>
<dbReference type="Proteomes" id="UP000321562">
    <property type="component" value="Unassembled WGS sequence"/>
</dbReference>
<keyword evidence="2" id="KW-0175">Coiled coil</keyword>
<dbReference type="InterPro" id="IPR006143">
    <property type="entry name" value="RND_pump_MFP"/>
</dbReference>
<evidence type="ECO:0000259" key="6">
    <source>
        <dbReference type="Pfam" id="PF25917"/>
    </source>
</evidence>
<feature type="signal peptide" evidence="4">
    <location>
        <begin position="1"/>
        <end position="24"/>
    </location>
</feature>
<comment type="similarity">
    <text evidence="1">Belongs to the membrane fusion protein (MFP) (TC 8.A.1) family.</text>
</comment>
<feature type="domain" description="Multidrug resistance protein MdtA-like alpha-helical hairpin" evidence="5">
    <location>
        <begin position="104"/>
        <end position="172"/>
    </location>
</feature>
<evidence type="ECO:0000259" key="7">
    <source>
        <dbReference type="Pfam" id="PF25944"/>
    </source>
</evidence>
<keyword evidence="4" id="KW-0732">Signal</keyword>
<dbReference type="PANTHER" id="PTHR30158">
    <property type="entry name" value="ACRA/E-RELATED COMPONENT OF DRUG EFFLUX TRANSPORTER"/>
    <property type="match status" value="1"/>
</dbReference>
<dbReference type="Gene3D" id="2.40.30.170">
    <property type="match status" value="1"/>
</dbReference>
<feature type="domain" description="Multidrug resistance protein MdtA-like barrel-sandwich hybrid" evidence="6">
    <location>
        <begin position="64"/>
        <end position="205"/>
    </location>
</feature>
<dbReference type="EMBL" id="VOPL01000004">
    <property type="protein sequence ID" value="TXB68598.1"/>
    <property type="molecule type" value="Genomic_DNA"/>
</dbReference>
<evidence type="ECO:0000259" key="5">
    <source>
        <dbReference type="Pfam" id="PF25876"/>
    </source>
</evidence>
<dbReference type="InterPro" id="IPR058625">
    <property type="entry name" value="MdtA-like_BSH"/>
</dbReference>
<dbReference type="InterPro" id="IPR058626">
    <property type="entry name" value="MdtA-like_b-barrel"/>
</dbReference>
<evidence type="ECO:0000256" key="3">
    <source>
        <dbReference type="SAM" id="MobiDB-lite"/>
    </source>
</evidence>
<evidence type="ECO:0000256" key="1">
    <source>
        <dbReference type="ARBA" id="ARBA00009477"/>
    </source>
</evidence>
<dbReference type="Gene3D" id="1.10.287.470">
    <property type="entry name" value="Helix hairpin bin"/>
    <property type="match status" value="1"/>
</dbReference>
<feature type="domain" description="Multidrug resistance protein MdtA-like beta-barrel" evidence="7">
    <location>
        <begin position="209"/>
        <end position="297"/>
    </location>
</feature>
<dbReference type="GO" id="GO:0046677">
    <property type="term" value="P:response to antibiotic"/>
    <property type="evidence" value="ECO:0007669"/>
    <property type="project" value="TreeGrafter"/>
</dbReference>
<comment type="caution">
    <text evidence="8">The sequence shown here is derived from an EMBL/GenBank/DDBJ whole genome shotgun (WGS) entry which is preliminary data.</text>
</comment>
<dbReference type="OrthoDB" id="7811737at2"/>
<keyword evidence="9" id="KW-1185">Reference proteome</keyword>
<proteinExistence type="inferred from homology"/>
<accession>A0A5C6S2B4</accession>
<feature type="chain" id="PRO_5022923593" evidence="4">
    <location>
        <begin position="25"/>
        <end position="439"/>
    </location>
</feature>
<dbReference type="Gene3D" id="2.40.420.20">
    <property type="match status" value="1"/>
</dbReference>
<feature type="region of interest" description="Disordered" evidence="3">
    <location>
        <begin position="387"/>
        <end position="439"/>
    </location>
</feature>
<dbReference type="Gene3D" id="2.40.50.100">
    <property type="match status" value="1"/>
</dbReference>
<evidence type="ECO:0000256" key="2">
    <source>
        <dbReference type="SAM" id="Coils"/>
    </source>
</evidence>
<evidence type="ECO:0000313" key="8">
    <source>
        <dbReference type="EMBL" id="TXB68598.1"/>
    </source>
</evidence>
<reference evidence="8 9" key="1">
    <citation type="submission" date="2019-08" db="EMBL/GenBank/DDBJ databases">
        <authorList>
            <person name="Ye J."/>
        </authorList>
    </citation>
    <scope>NUCLEOTIDE SEQUENCE [LARGE SCALE GENOMIC DNA]</scope>
    <source>
        <strain evidence="8 9">TK008</strain>
    </source>
</reference>
<dbReference type="RefSeq" id="WP_147098549.1">
    <property type="nucleotide sequence ID" value="NZ_JBHUFH010000012.1"/>
</dbReference>